<dbReference type="PANTHER" id="PTHR43553">
    <property type="entry name" value="HEAVY METAL TRANSPORTER"/>
    <property type="match status" value="1"/>
</dbReference>
<dbReference type="Gene3D" id="3.40.50.300">
    <property type="entry name" value="P-loop containing nucleotide triphosphate hydrolases"/>
    <property type="match status" value="1"/>
</dbReference>
<evidence type="ECO:0000256" key="8">
    <source>
        <dbReference type="RuleBase" id="RU365104"/>
    </source>
</evidence>
<reference evidence="10" key="2">
    <citation type="submission" date="2023-03" db="EMBL/GenBank/DDBJ databases">
        <authorList>
            <person name="Zhang Z."/>
        </authorList>
    </citation>
    <scope>NUCLEOTIDE SEQUENCE</scope>
    <source>
        <strain evidence="10">DSA</strain>
    </source>
</reference>
<comment type="similarity">
    <text evidence="8">Belongs to the ABC transporter superfamily. Energy-coupling factor EcfA family.</text>
</comment>
<dbReference type="EMBL" id="JARPTC010000027">
    <property type="protein sequence ID" value="MDO7788894.1"/>
    <property type="molecule type" value="Genomic_DNA"/>
</dbReference>
<gene>
    <name evidence="10" type="ORF">P6N53_16885</name>
</gene>
<evidence type="ECO:0000256" key="1">
    <source>
        <dbReference type="ARBA" id="ARBA00004202"/>
    </source>
</evidence>
<dbReference type="Proteomes" id="UP001172911">
    <property type="component" value="Unassembled WGS sequence"/>
</dbReference>
<organism evidence="10 11">
    <name type="scientific">Desulforamulus aquiferis</name>
    <dbReference type="NCBI Taxonomy" id="1397668"/>
    <lineage>
        <taxon>Bacteria</taxon>
        <taxon>Bacillati</taxon>
        <taxon>Bacillota</taxon>
        <taxon>Clostridia</taxon>
        <taxon>Eubacteriales</taxon>
        <taxon>Peptococcaceae</taxon>
        <taxon>Desulforamulus</taxon>
    </lineage>
</organism>
<keyword evidence="11" id="KW-1185">Reference proteome</keyword>
<accession>A0AAW7ZIK9</accession>
<reference evidence="10" key="1">
    <citation type="journal article" date="2023" name="J. Hazard. Mater.">
        <title>Anaerobic biodegradation of pyrene and benzo[a]pyrene by a new sulfate-reducing Desulforamulus aquiferis strain DSA.</title>
        <authorList>
            <person name="Zhang Z."/>
            <person name="Sun J."/>
            <person name="Gong X."/>
            <person name="Wang C."/>
            <person name="Wang H."/>
        </authorList>
    </citation>
    <scope>NUCLEOTIDE SEQUENCE</scope>
    <source>
        <strain evidence="10">DSA</strain>
    </source>
</reference>
<dbReference type="InterPro" id="IPR050095">
    <property type="entry name" value="ECF_ABC_transporter_ATP-bd"/>
</dbReference>
<dbReference type="InterPro" id="IPR003593">
    <property type="entry name" value="AAA+_ATPase"/>
</dbReference>
<comment type="subunit">
    <text evidence="8">Forms a stable energy-coupling factor (ECF) transporter complex composed of 2 membrane-embedded substrate-binding proteins (S component), 2 ATP-binding proteins (A component) and 2 transmembrane proteins (T component).</text>
</comment>
<dbReference type="Pfam" id="PF00005">
    <property type="entry name" value="ABC_tran"/>
    <property type="match status" value="1"/>
</dbReference>
<evidence type="ECO:0000256" key="2">
    <source>
        <dbReference type="ARBA" id="ARBA00022448"/>
    </source>
</evidence>
<dbReference type="PROSITE" id="PS00211">
    <property type="entry name" value="ABC_TRANSPORTER_1"/>
    <property type="match status" value="1"/>
</dbReference>
<evidence type="ECO:0000256" key="7">
    <source>
        <dbReference type="ARBA" id="ARBA00023136"/>
    </source>
</evidence>
<evidence type="ECO:0000313" key="11">
    <source>
        <dbReference type="Proteomes" id="UP001172911"/>
    </source>
</evidence>
<name>A0AAW7ZIK9_9FIRM</name>
<evidence type="ECO:0000256" key="6">
    <source>
        <dbReference type="ARBA" id="ARBA00022967"/>
    </source>
</evidence>
<dbReference type="SUPFAM" id="SSF52540">
    <property type="entry name" value="P-loop containing nucleoside triphosphate hydrolases"/>
    <property type="match status" value="1"/>
</dbReference>
<evidence type="ECO:0000259" key="9">
    <source>
        <dbReference type="PROSITE" id="PS50893"/>
    </source>
</evidence>
<sequence>MPEAIAINKLNLVYAPGTPMERHALKNISLSVRQGEFRALIGPQGSGKSTLLQVMAGLMTGEGTIIVAGQDLADKKKRLNLWRRVGVIFQYPEKQLFEDSVFNDVAFGPRNIGFPEEEVTRRVYKALQTVEIEEQYHKISPYKLSGGQQRRVAIAGILAMEPRILLLDEPTAGLDPRGQRQLMNLFSDICKEHKVTVVLVTHDMEEVARRADSVSVLYNGQLHLQGTPAEIFHRIGEIEQIGLAVPFATKLAIALKEKGLLMKENITTMQEAEQEVGKLLKKHK</sequence>
<keyword evidence="4 8" id="KW-0547">Nucleotide-binding</keyword>
<dbReference type="GO" id="GO:0016887">
    <property type="term" value="F:ATP hydrolysis activity"/>
    <property type="evidence" value="ECO:0007669"/>
    <property type="project" value="InterPro"/>
</dbReference>
<dbReference type="InterPro" id="IPR017871">
    <property type="entry name" value="ABC_transporter-like_CS"/>
</dbReference>
<feature type="domain" description="ABC transporter" evidence="9">
    <location>
        <begin position="7"/>
        <end position="244"/>
    </location>
</feature>
<dbReference type="InterPro" id="IPR030946">
    <property type="entry name" value="EcfA2"/>
</dbReference>
<dbReference type="InterPro" id="IPR003439">
    <property type="entry name" value="ABC_transporter-like_ATP-bd"/>
</dbReference>
<evidence type="ECO:0000256" key="4">
    <source>
        <dbReference type="ARBA" id="ARBA00022741"/>
    </source>
</evidence>
<dbReference type="CDD" id="cd03225">
    <property type="entry name" value="ABC_cobalt_CbiO_domain1"/>
    <property type="match status" value="1"/>
</dbReference>
<keyword evidence="7 8" id="KW-0472">Membrane</keyword>
<keyword evidence="2 8" id="KW-0813">Transport</keyword>
<evidence type="ECO:0000256" key="3">
    <source>
        <dbReference type="ARBA" id="ARBA00022475"/>
    </source>
</evidence>
<comment type="subcellular location">
    <subcellularLocation>
        <location evidence="1 8">Cell membrane</location>
        <topology evidence="1 8">Peripheral membrane protein</topology>
    </subcellularLocation>
</comment>
<dbReference type="FunFam" id="3.40.50.300:FF:000224">
    <property type="entry name" value="Energy-coupling factor transporter ATP-binding protein EcfA"/>
    <property type="match status" value="1"/>
</dbReference>
<dbReference type="InterPro" id="IPR015856">
    <property type="entry name" value="ABC_transpr_CbiO/EcfA_su"/>
</dbReference>
<dbReference type="InterPro" id="IPR027417">
    <property type="entry name" value="P-loop_NTPase"/>
</dbReference>
<evidence type="ECO:0000256" key="5">
    <source>
        <dbReference type="ARBA" id="ARBA00022840"/>
    </source>
</evidence>
<dbReference type="PROSITE" id="PS50893">
    <property type="entry name" value="ABC_TRANSPORTER_2"/>
    <property type="match status" value="1"/>
</dbReference>
<dbReference type="GO" id="GO:0042626">
    <property type="term" value="F:ATPase-coupled transmembrane transporter activity"/>
    <property type="evidence" value="ECO:0007669"/>
    <property type="project" value="TreeGrafter"/>
</dbReference>
<comment type="caution">
    <text evidence="10">The sequence shown here is derived from an EMBL/GenBank/DDBJ whole genome shotgun (WGS) entry which is preliminary data.</text>
</comment>
<dbReference type="GO" id="GO:0043190">
    <property type="term" value="C:ATP-binding cassette (ABC) transporter complex"/>
    <property type="evidence" value="ECO:0007669"/>
    <property type="project" value="TreeGrafter"/>
</dbReference>
<proteinExistence type="inferred from homology"/>
<dbReference type="PANTHER" id="PTHR43553:SF27">
    <property type="entry name" value="ENERGY-COUPLING FACTOR TRANSPORTER ATP-BINDING PROTEIN ECFA2"/>
    <property type="match status" value="1"/>
</dbReference>
<dbReference type="NCBIfam" id="TIGR04521">
    <property type="entry name" value="ECF_ATPase_2"/>
    <property type="match status" value="1"/>
</dbReference>
<keyword evidence="6" id="KW-1278">Translocase</keyword>
<keyword evidence="5 8" id="KW-0067">ATP-binding</keyword>
<protein>
    <recommendedName>
        <fullName evidence="8">Energy-coupling factor transporter ATP-binding protein EcfA2</fullName>
        <ecNumber evidence="8">7.-.-.-</ecNumber>
    </recommendedName>
</protein>
<dbReference type="EC" id="7.-.-.-" evidence="8"/>
<dbReference type="RefSeq" id="WP_304545244.1">
    <property type="nucleotide sequence ID" value="NZ_JARPTC010000027.1"/>
</dbReference>
<dbReference type="GO" id="GO:0005524">
    <property type="term" value="F:ATP binding"/>
    <property type="evidence" value="ECO:0007669"/>
    <property type="project" value="UniProtKB-UniRule"/>
</dbReference>
<comment type="function">
    <text evidence="8">ATP-binding (A) component of a common energy-coupling factor (ECF) ABC-transporter complex.</text>
</comment>
<dbReference type="AlphaFoldDB" id="A0AAW7ZIK9"/>
<dbReference type="SMART" id="SM00382">
    <property type="entry name" value="AAA"/>
    <property type="match status" value="1"/>
</dbReference>
<evidence type="ECO:0000313" key="10">
    <source>
        <dbReference type="EMBL" id="MDO7788894.1"/>
    </source>
</evidence>
<keyword evidence="3 8" id="KW-1003">Cell membrane</keyword>